<dbReference type="InterPro" id="IPR024431">
    <property type="entry name" value="InsA_HTH_dom"/>
</dbReference>
<dbReference type="RefSeq" id="WP_273575289.1">
    <property type="nucleotide sequence ID" value="NZ_JAQRFN010000007.1"/>
</dbReference>
<evidence type="ECO:0000259" key="6">
    <source>
        <dbReference type="Pfam" id="PF12759"/>
    </source>
</evidence>
<evidence type="ECO:0000313" key="8">
    <source>
        <dbReference type="Proteomes" id="UP001220225"/>
    </source>
</evidence>
<dbReference type="InterPro" id="IPR005063">
    <property type="entry name" value="Transposase_27"/>
</dbReference>
<comment type="function">
    <text evidence="1">Absolutely required for transposition of IS1.</text>
</comment>
<feature type="domain" description="InsA N-terminal zinc ribbon" evidence="5">
    <location>
        <begin position="1"/>
        <end position="36"/>
    </location>
</feature>
<dbReference type="PANTHER" id="PTHR33293:SF1">
    <property type="entry name" value="INSERTION ELEMENT IS1 1 PROTEIN INSB-RELATED"/>
    <property type="match status" value="1"/>
</dbReference>
<dbReference type="InterPro" id="IPR003220">
    <property type="entry name" value="InsA_N_dom_Znf"/>
</dbReference>
<keyword evidence="3" id="KW-0815">Transposition</keyword>
<reference evidence="7 8" key="1">
    <citation type="submission" date="2023-02" db="EMBL/GenBank/DDBJ databases">
        <title>Entomopathogenic bacteria.</title>
        <authorList>
            <person name="Machado R.A."/>
        </authorList>
    </citation>
    <scope>NUCLEOTIDE SEQUENCE [LARGE SCALE GENOMIC DNA]</scope>
    <source>
        <strain evidence="7 8">XENO-2</strain>
    </source>
</reference>
<dbReference type="Pfam" id="PF03400">
    <property type="entry name" value="DDE_Tnp_IS1"/>
    <property type="match status" value="1"/>
</dbReference>
<gene>
    <name evidence="7" type="ORF">PSI14_07350</name>
</gene>
<evidence type="ECO:0000256" key="1">
    <source>
        <dbReference type="ARBA" id="ARBA00004091"/>
    </source>
</evidence>
<dbReference type="Proteomes" id="UP001220225">
    <property type="component" value="Unassembled WGS sequence"/>
</dbReference>
<sequence>MATVEVKCRFCQQTESVRKQGTGQGERQRYRCRSCRRTFQLKYAYRACRAGIKEQVVDLAMNNAGIRDTARALHISINAVVRGFKKLSPRCVTTLPLEQVEIQLIGEVDEMGSFIGNKKQQRWLWYAWEPRLKRIIAHTFGRRSKKTLKKLLKKLSHFKVVFGCTDKFKAYNLLPTDKHLIGKSFTQRIERENLTLRNRMKRLNRKTFGYSKSPEMLDKVIGTFIEREYYV</sequence>
<keyword evidence="4" id="KW-0233">DNA recombination</keyword>
<name>A0ABT5LUI9_9GAMM</name>
<dbReference type="NCBIfam" id="NF033558">
    <property type="entry name" value="transpos_IS1"/>
    <property type="match status" value="1"/>
</dbReference>
<keyword evidence="8" id="KW-1185">Reference proteome</keyword>
<dbReference type="EMBL" id="JAQRFN010000007">
    <property type="protein sequence ID" value="MDC9596690.1"/>
    <property type="molecule type" value="Genomic_DNA"/>
</dbReference>
<evidence type="ECO:0000259" key="5">
    <source>
        <dbReference type="Pfam" id="PF03811"/>
    </source>
</evidence>
<evidence type="ECO:0000256" key="2">
    <source>
        <dbReference type="ARBA" id="ARBA00008841"/>
    </source>
</evidence>
<dbReference type="Pfam" id="PF03811">
    <property type="entry name" value="Zn_ribbon_InsA"/>
    <property type="match status" value="1"/>
</dbReference>
<dbReference type="Pfam" id="PF12759">
    <property type="entry name" value="HTH_Tnp_IS1"/>
    <property type="match status" value="1"/>
</dbReference>
<dbReference type="PANTHER" id="PTHR33293">
    <property type="entry name" value="INSERTION ELEMENT IS1 1 PROTEIN INSB-RELATED"/>
    <property type="match status" value="1"/>
</dbReference>
<evidence type="ECO:0000313" key="7">
    <source>
        <dbReference type="EMBL" id="MDC9596690.1"/>
    </source>
</evidence>
<proteinExistence type="inferred from homology"/>
<feature type="domain" description="Insertion element IS1 protein InsA helix-turn-helix" evidence="6">
    <location>
        <begin position="43"/>
        <end position="85"/>
    </location>
</feature>
<comment type="similarity">
    <text evidence="2">Belongs to the transposase 27 family.</text>
</comment>
<evidence type="ECO:0000256" key="4">
    <source>
        <dbReference type="ARBA" id="ARBA00023172"/>
    </source>
</evidence>
<accession>A0ABT5LUI9</accession>
<dbReference type="InterPro" id="IPR051354">
    <property type="entry name" value="Transposase_27_IS1"/>
</dbReference>
<evidence type="ECO:0000256" key="3">
    <source>
        <dbReference type="ARBA" id="ARBA00022578"/>
    </source>
</evidence>
<protein>
    <submittedName>
        <fullName evidence="7">IS1 family transposase</fullName>
    </submittedName>
</protein>
<comment type="caution">
    <text evidence="7">The sequence shown here is derived from an EMBL/GenBank/DDBJ whole genome shotgun (WGS) entry which is preliminary data.</text>
</comment>
<organism evidence="7 8">
    <name type="scientific">Xenorhabdus anantnagensis</name>
    <dbReference type="NCBI Taxonomy" id="3025875"/>
    <lineage>
        <taxon>Bacteria</taxon>
        <taxon>Pseudomonadati</taxon>
        <taxon>Pseudomonadota</taxon>
        <taxon>Gammaproteobacteria</taxon>
        <taxon>Enterobacterales</taxon>
        <taxon>Morganellaceae</taxon>
        <taxon>Xenorhabdus</taxon>
    </lineage>
</organism>